<accession>A0AC58RPC7</accession>
<protein>
    <submittedName>
        <fullName evidence="2">Uncharacterized protein LOC142162143</fullName>
    </submittedName>
</protein>
<dbReference type="RefSeq" id="XP_075074560.1">
    <property type="nucleotide sequence ID" value="XM_075218459.1"/>
</dbReference>
<gene>
    <name evidence="2" type="primary">LOC142162143</name>
</gene>
<organism evidence="1 2">
    <name type="scientific">Nicotiana tabacum</name>
    <name type="common">Common tobacco</name>
    <dbReference type="NCBI Taxonomy" id="4097"/>
    <lineage>
        <taxon>Eukaryota</taxon>
        <taxon>Viridiplantae</taxon>
        <taxon>Streptophyta</taxon>
        <taxon>Embryophyta</taxon>
        <taxon>Tracheophyta</taxon>
        <taxon>Spermatophyta</taxon>
        <taxon>Magnoliopsida</taxon>
        <taxon>eudicotyledons</taxon>
        <taxon>Gunneridae</taxon>
        <taxon>Pentapetalae</taxon>
        <taxon>asterids</taxon>
        <taxon>lamiids</taxon>
        <taxon>Solanales</taxon>
        <taxon>Solanaceae</taxon>
        <taxon>Nicotianoideae</taxon>
        <taxon>Nicotianeae</taxon>
        <taxon>Nicotiana</taxon>
    </lineage>
</organism>
<evidence type="ECO:0000313" key="2">
    <source>
        <dbReference type="RefSeq" id="XP_075074560.1"/>
    </source>
</evidence>
<proteinExistence type="predicted"/>
<evidence type="ECO:0000313" key="1">
    <source>
        <dbReference type="Proteomes" id="UP000790787"/>
    </source>
</evidence>
<keyword evidence="1" id="KW-1185">Reference proteome</keyword>
<name>A0AC58RPC7_TOBAC</name>
<dbReference type="Proteomes" id="UP000790787">
    <property type="component" value="Chromosome 7"/>
</dbReference>
<reference evidence="2" key="2">
    <citation type="submission" date="2025-08" db="UniProtKB">
        <authorList>
            <consortium name="RefSeq"/>
        </authorList>
    </citation>
    <scope>IDENTIFICATION</scope>
    <source>
        <tissue evidence="2">Leaf</tissue>
    </source>
</reference>
<sequence>MTTDCIRKVAREVLRISLGRTGGHKRDWWWNAVIQGKVEANKAAYLQLVGSTSEEERRANSERYKVARKEAKMAVMTKTATFPCLYEDLGNKGGEKKLFRLSKTGYKGVRDAQTFSQCVVQIGDTENDVGALIRIISYRQSDEMGQLCCVGSA</sequence>
<reference evidence="1" key="1">
    <citation type="journal article" date="2014" name="Nat. Commun.">
        <title>The tobacco genome sequence and its comparison with those of tomato and potato.</title>
        <authorList>
            <person name="Sierro N."/>
            <person name="Battey J.N."/>
            <person name="Ouadi S."/>
            <person name="Bakaher N."/>
            <person name="Bovet L."/>
            <person name="Willig A."/>
            <person name="Goepfert S."/>
            <person name="Peitsch M.C."/>
            <person name="Ivanov N.V."/>
        </authorList>
    </citation>
    <scope>NUCLEOTIDE SEQUENCE [LARGE SCALE GENOMIC DNA]</scope>
</reference>